<proteinExistence type="predicted"/>
<evidence type="ECO:0000256" key="1">
    <source>
        <dbReference type="SAM" id="SignalP"/>
    </source>
</evidence>
<feature type="non-terminal residue" evidence="2">
    <location>
        <position position="106"/>
    </location>
</feature>
<evidence type="ECO:0000313" key="2">
    <source>
        <dbReference type="EMBL" id="MBA0651647.1"/>
    </source>
</evidence>
<organism evidence="2 3">
    <name type="scientific">Gossypium klotzschianum</name>
    <dbReference type="NCBI Taxonomy" id="34286"/>
    <lineage>
        <taxon>Eukaryota</taxon>
        <taxon>Viridiplantae</taxon>
        <taxon>Streptophyta</taxon>
        <taxon>Embryophyta</taxon>
        <taxon>Tracheophyta</taxon>
        <taxon>Spermatophyta</taxon>
        <taxon>Magnoliopsida</taxon>
        <taxon>eudicotyledons</taxon>
        <taxon>Gunneridae</taxon>
        <taxon>Pentapetalae</taxon>
        <taxon>rosids</taxon>
        <taxon>malvids</taxon>
        <taxon>Malvales</taxon>
        <taxon>Malvaceae</taxon>
        <taxon>Malvoideae</taxon>
        <taxon>Gossypium</taxon>
    </lineage>
</organism>
<comment type="caution">
    <text evidence="2">The sequence shown here is derived from an EMBL/GenBank/DDBJ whole genome shotgun (WGS) entry which is preliminary data.</text>
</comment>
<dbReference type="Proteomes" id="UP000593573">
    <property type="component" value="Unassembled WGS sequence"/>
</dbReference>
<dbReference type="EMBL" id="JABFAB010000006">
    <property type="protein sequence ID" value="MBA0651647.1"/>
    <property type="molecule type" value="Genomic_DNA"/>
</dbReference>
<name>A0A7J8UMF4_9ROSI</name>
<sequence>MARLLVVWLFLISLCFSSWVQSASAQPLQVGSPSPPPSTGGMALVEPEVEEEVAAAEGLAAGVAAVEVDLGLGLEVAAEVVALTRMHLAFTCYHLSVHNYARFYES</sequence>
<accession>A0A7J8UMF4</accession>
<reference evidence="2 3" key="1">
    <citation type="journal article" date="2019" name="Genome Biol. Evol.">
        <title>Insights into the evolution of the New World diploid cottons (Gossypium, subgenus Houzingenia) based on genome sequencing.</title>
        <authorList>
            <person name="Grover C.E."/>
            <person name="Arick M.A. 2nd"/>
            <person name="Thrash A."/>
            <person name="Conover J.L."/>
            <person name="Sanders W.S."/>
            <person name="Peterson D.G."/>
            <person name="Frelichowski J.E."/>
            <person name="Scheffler J.A."/>
            <person name="Scheffler B.E."/>
            <person name="Wendel J.F."/>
        </authorList>
    </citation>
    <scope>NUCLEOTIDE SEQUENCE [LARGE SCALE GENOMIC DNA]</scope>
    <source>
        <strain evidence="2">57</strain>
        <tissue evidence="2">Leaf</tissue>
    </source>
</reference>
<feature type="signal peptide" evidence="1">
    <location>
        <begin position="1"/>
        <end position="25"/>
    </location>
</feature>
<keyword evidence="3" id="KW-1185">Reference proteome</keyword>
<dbReference type="AlphaFoldDB" id="A0A7J8UMF4"/>
<dbReference type="OrthoDB" id="10417326at2759"/>
<evidence type="ECO:0000313" key="3">
    <source>
        <dbReference type="Proteomes" id="UP000593573"/>
    </source>
</evidence>
<keyword evidence="1" id="KW-0732">Signal</keyword>
<feature type="chain" id="PRO_5029515282" evidence="1">
    <location>
        <begin position="26"/>
        <end position="106"/>
    </location>
</feature>
<gene>
    <name evidence="2" type="ORF">Goklo_018954</name>
</gene>
<protein>
    <submittedName>
        <fullName evidence="2">Uncharacterized protein</fullName>
    </submittedName>
</protein>